<accession>A0ACC2LLJ9</accession>
<name>A0ACC2LLJ9_PERAE</name>
<evidence type="ECO:0000313" key="2">
    <source>
        <dbReference type="Proteomes" id="UP001234297"/>
    </source>
</evidence>
<reference evidence="1 2" key="1">
    <citation type="journal article" date="2022" name="Hortic Res">
        <title>A haplotype resolved chromosomal level avocado genome allows analysis of novel avocado genes.</title>
        <authorList>
            <person name="Nath O."/>
            <person name="Fletcher S.J."/>
            <person name="Hayward A."/>
            <person name="Shaw L.M."/>
            <person name="Masouleh A.K."/>
            <person name="Furtado A."/>
            <person name="Henry R.J."/>
            <person name="Mitter N."/>
        </authorList>
    </citation>
    <scope>NUCLEOTIDE SEQUENCE [LARGE SCALE GENOMIC DNA]</scope>
    <source>
        <strain evidence="2">cv. Hass</strain>
    </source>
</reference>
<organism evidence="1 2">
    <name type="scientific">Persea americana</name>
    <name type="common">Avocado</name>
    <dbReference type="NCBI Taxonomy" id="3435"/>
    <lineage>
        <taxon>Eukaryota</taxon>
        <taxon>Viridiplantae</taxon>
        <taxon>Streptophyta</taxon>
        <taxon>Embryophyta</taxon>
        <taxon>Tracheophyta</taxon>
        <taxon>Spermatophyta</taxon>
        <taxon>Magnoliopsida</taxon>
        <taxon>Magnoliidae</taxon>
        <taxon>Laurales</taxon>
        <taxon>Lauraceae</taxon>
        <taxon>Persea</taxon>
    </lineage>
</organism>
<proteinExistence type="predicted"/>
<gene>
    <name evidence="1" type="ORF">MRB53_027682</name>
</gene>
<sequence length="70" mass="7767">MQSVLNQKRSVLSEHFSTTSYSGEENYGFQAKLGQGAGRVDLTRLQSVLNRKRSVLSEKMISSPATRSDC</sequence>
<keyword evidence="2" id="KW-1185">Reference proteome</keyword>
<protein>
    <submittedName>
        <fullName evidence="1">Uncharacterized protein</fullName>
    </submittedName>
</protein>
<dbReference type="EMBL" id="CM056816">
    <property type="protein sequence ID" value="KAJ8634346.1"/>
    <property type="molecule type" value="Genomic_DNA"/>
</dbReference>
<evidence type="ECO:0000313" key="1">
    <source>
        <dbReference type="EMBL" id="KAJ8634346.1"/>
    </source>
</evidence>
<comment type="caution">
    <text evidence="1">The sequence shown here is derived from an EMBL/GenBank/DDBJ whole genome shotgun (WGS) entry which is preliminary data.</text>
</comment>
<dbReference type="Proteomes" id="UP001234297">
    <property type="component" value="Chromosome 8"/>
</dbReference>